<dbReference type="InterPro" id="IPR041380">
    <property type="entry name" value="Acetyltransf_17"/>
</dbReference>
<keyword evidence="4" id="KW-1185">Reference proteome</keyword>
<evidence type="ECO:0000313" key="3">
    <source>
        <dbReference type="EMBL" id="ESP88334.1"/>
    </source>
</evidence>
<dbReference type="CDD" id="cd04301">
    <property type="entry name" value="NAT_SF"/>
    <property type="match status" value="1"/>
</dbReference>
<accession>V4HKB6</accession>
<dbReference type="PANTHER" id="PTHR37817:SF1">
    <property type="entry name" value="N-ACETYLTRANSFERASE EIS"/>
    <property type="match status" value="1"/>
</dbReference>
<feature type="region of interest" description="Disordered" evidence="1">
    <location>
        <begin position="20"/>
        <end position="43"/>
    </location>
</feature>
<dbReference type="PROSITE" id="PS51186">
    <property type="entry name" value="GNAT"/>
    <property type="match status" value="1"/>
</dbReference>
<dbReference type="OrthoDB" id="212302at2157"/>
<dbReference type="Pfam" id="PF13530">
    <property type="entry name" value="SCP2_2"/>
    <property type="match status" value="1"/>
</dbReference>
<comment type="caution">
    <text evidence="3">The sequence shown here is derived from an EMBL/GenBank/DDBJ whole genome shotgun (WGS) entry which is preliminary data.</text>
</comment>
<dbReference type="InterPro" id="IPR051554">
    <property type="entry name" value="Acetyltransferase_Eis"/>
</dbReference>
<dbReference type="RefSeq" id="WP_023394471.1">
    <property type="nucleotide sequence ID" value="NZ_ASGZ01000029.1"/>
</dbReference>
<name>V4HKB6_9EURY</name>
<dbReference type="GO" id="GO:0034069">
    <property type="term" value="F:aminoglycoside N-acetyltransferase activity"/>
    <property type="evidence" value="ECO:0007669"/>
    <property type="project" value="TreeGrafter"/>
</dbReference>
<evidence type="ECO:0000313" key="4">
    <source>
        <dbReference type="Proteomes" id="UP000017840"/>
    </source>
</evidence>
<dbReference type="InterPro" id="IPR036527">
    <property type="entry name" value="SCP2_sterol-bd_dom_sf"/>
</dbReference>
<evidence type="ECO:0000256" key="1">
    <source>
        <dbReference type="SAM" id="MobiDB-lite"/>
    </source>
</evidence>
<dbReference type="PATRIC" id="fig|1324957.4.peg.1921"/>
<dbReference type="GO" id="GO:0030649">
    <property type="term" value="P:aminoglycoside antibiotic catabolic process"/>
    <property type="evidence" value="ECO:0007669"/>
    <property type="project" value="TreeGrafter"/>
</dbReference>
<gene>
    <name evidence="3" type="ORF">K933_09432</name>
</gene>
<dbReference type="Pfam" id="PF17668">
    <property type="entry name" value="Acetyltransf_17"/>
    <property type="match status" value="1"/>
</dbReference>
<dbReference type="STRING" id="1324957.K933_09432"/>
<dbReference type="Gene3D" id="3.30.1050.10">
    <property type="entry name" value="SCP2 sterol-binding domain"/>
    <property type="match status" value="1"/>
</dbReference>
<dbReference type="Proteomes" id="UP000017840">
    <property type="component" value="Unassembled WGS sequence"/>
</dbReference>
<dbReference type="eggNOG" id="arCOG10664">
    <property type="taxonomic scope" value="Archaea"/>
</dbReference>
<reference evidence="3 4" key="1">
    <citation type="journal article" date="2013" name="Genome Announc.">
        <title>Draft Genome Sequence of 'Candidatus Halobonum tyrrellensis' Strain G22, Isolated from the Hypersaline Waters of Lake Tyrrell, Australia.</title>
        <authorList>
            <person name="Ugalde J.A."/>
            <person name="Narasingarao P."/>
            <person name="Kuo S."/>
            <person name="Podell S."/>
            <person name="Allen E.E."/>
        </authorList>
    </citation>
    <scope>NUCLEOTIDE SEQUENCE [LARGE SCALE GENOMIC DNA]</scope>
    <source>
        <strain evidence="3 4">G22</strain>
    </source>
</reference>
<sequence length="406" mass="44203">MEYRPVPDDHEETYRAALSYAFAPQRGPDPDRDAPDRPAGYARRGLYDVPPGTPEADLDAADLAVVCGYHDFSARIRGGFRPVGGVSAVASPPEFRRRGLVREMLSALHAELRDDGVAFAALWPFEYPFYARLGYARANDYARVDVPPSDLGPACPPAAGEFVRLAPDDWERLDAVHAEAATEALALDRTEEWWRTRVFQGWETDPFAYGWEREDGDLRGYLVYSVEDADDADGRRLSVSEFAAVDREARGHLLRFCRNHDSQVSTVRLQGRADLRLFDELDDPRAAETSVRPGPMVRLVDVPAALDSLAYPADAEGSVVLDVADDTCAWNDGRFRLTVGGGTAACEPTDADPDVSLGVGALSRLAVGSHAAPRLDALGDLTADAPALATLAAAFPPEPTFLREGF</sequence>
<dbReference type="Gene3D" id="3.40.630.30">
    <property type="match status" value="2"/>
</dbReference>
<dbReference type="InterPro" id="IPR000182">
    <property type="entry name" value="GNAT_dom"/>
</dbReference>
<dbReference type="AlphaFoldDB" id="V4HKB6"/>
<dbReference type="Pfam" id="PF13527">
    <property type="entry name" value="Acetyltransf_9"/>
    <property type="match status" value="1"/>
</dbReference>
<feature type="domain" description="N-acetyltransferase" evidence="2">
    <location>
        <begin position="1"/>
        <end position="153"/>
    </location>
</feature>
<proteinExistence type="predicted"/>
<dbReference type="EMBL" id="ASGZ01000029">
    <property type="protein sequence ID" value="ESP88334.1"/>
    <property type="molecule type" value="Genomic_DNA"/>
</dbReference>
<dbReference type="InterPro" id="IPR016181">
    <property type="entry name" value="Acyl_CoA_acyltransferase"/>
</dbReference>
<dbReference type="SUPFAM" id="SSF55729">
    <property type="entry name" value="Acyl-CoA N-acyltransferases (Nat)"/>
    <property type="match status" value="1"/>
</dbReference>
<dbReference type="PANTHER" id="PTHR37817">
    <property type="entry name" value="N-ACETYLTRANSFERASE EIS"/>
    <property type="match status" value="1"/>
</dbReference>
<organism evidence="3 4">
    <name type="scientific">Candidatus Halobonum tyrrellensis G22</name>
    <dbReference type="NCBI Taxonomy" id="1324957"/>
    <lineage>
        <taxon>Archaea</taxon>
        <taxon>Methanobacteriati</taxon>
        <taxon>Methanobacteriota</taxon>
        <taxon>Stenosarchaea group</taxon>
        <taxon>Halobacteria</taxon>
        <taxon>Halobacteriales</taxon>
        <taxon>Haloferacaceae</taxon>
        <taxon>Candidatus Halobonum</taxon>
    </lineage>
</organism>
<dbReference type="SUPFAM" id="SSF55718">
    <property type="entry name" value="SCP-like"/>
    <property type="match status" value="1"/>
</dbReference>
<evidence type="ECO:0000259" key="2">
    <source>
        <dbReference type="PROSITE" id="PS51186"/>
    </source>
</evidence>
<protein>
    <recommendedName>
        <fullName evidence="2">N-acetyltransferase domain-containing protein</fullName>
    </recommendedName>
</protein>
<dbReference type="InterPro" id="IPR025559">
    <property type="entry name" value="Eis_dom"/>
</dbReference>